<feature type="transmembrane region" description="Helical" evidence="1">
    <location>
        <begin position="64"/>
        <end position="86"/>
    </location>
</feature>
<feature type="transmembrane region" description="Helical" evidence="1">
    <location>
        <begin position="30"/>
        <end position="52"/>
    </location>
</feature>
<feature type="domain" description="EamA" evidence="2">
    <location>
        <begin position="1"/>
        <end position="136"/>
    </location>
</feature>
<organism evidence="3 4">
    <name type="scientific">Treponema peruense</name>
    <dbReference type="NCBI Taxonomy" id="2787628"/>
    <lineage>
        <taxon>Bacteria</taxon>
        <taxon>Pseudomonadati</taxon>
        <taxon>Spirochaetota</taxon>
        <taxon>Spirochaetia</taxon>
        <taxon>Spirochaetales</taxon>
        <taxon>Treponemataceae</taxon>
        <taxon>Treponema</taxon>
    </lineage>
</organism>
<keyword evidence="1" id="KW-0472">Membrane</keyword>
<feature type="transmembrane region" description="Helical" evidence="1">
    <location>
        <begin position="183"/>
        <end position="202"/>
    </location>
</feature>
<dbReference type="Pfam" id="PF00892">
    <property type="entry name" value="EamA"/>
    <property type="match status" value="2"/>
</dbReference>
<dbReference type="Gene3D" id="1.10.3730.20">
    <property type="match status" value="2"/>
</dbReference>
<feature type="transmembrane region" description="Helical" evidence="1">
    <location>
        <begin position="106"/>
        <end position="131"/>
    </location>
</feature>
<feature type="transmembrane region" description="Helical" evidence="1">
    <location>
        <begin position="214"/>
        <end position="235"/>
    </location>
</feature>
<proteinExistence type="predicted"/>
<feature type="transmembrane region" description="Helical" evidence="1">
    <location>
        <begin position="270"/>
        <end position="286"/>
    </location>
</feature>
<sequence>MWIVYAVGSAFFAGITSILAKCGIKKTDSNVATAIRTVIVLIFSWLIVFITGSVRTINDIPLKTWVFLILSGLATGASWLCYFHALQIGDINKVVPIDKSSTVLSIILAVIILHERISCVRIVAVVLIAVGTYLMIQKKESSENKDTKNKSWILYAFGSAIFASLTAILGKIGITGIESNLGTAIRTFVVLVMAWIMVAVTGKMGTVKSIPRKEMLLICLSGIATGTSWLCYYKALQDGLACVVVPIDKLSILVTIVFSYVVFKEKLTTKAGIGLVLIVAGTLAMLL</sequence>
<evidence type="ECO:0000256" key="1">
    <source>
        <dbReference type="SAM" id="Phobius"/>
    </source>
</evidence>
<name>A0A7T3RCU8_9SPIR</name>
<feature type="transmembrane region" description="Helical" evidence="1">
    <location>
        <begin position="241"/>
        <end position="263"/>
    </location>
</feature>
<keyword evidence="4" id="KW-1185">Reference proteome</keyword>
<keyword evidence="1" id="KW-1133">Transmembrane helix</keyword>
<reference evidence="3 4" key="1">
    <citation type="submission" date="2020-11" db="EMBL/GenBank/DDBJ databases">
        <title>Treponema Peruensis nv. sp., first commensal Treponema isolated from human feces.</title>
        <authorList>
            <person name="Belkhou C."/>
            <person name="Raes J."/>
        </authorList>
    </citation>
    <scope>NUCLEOTIDE SEQUENCE [LARGE SCALE GENOMIC DNA]</scope>
    <source>
        <strain evidence="3 4">RCC2812</strain>
    </source>
</reference>
<dbReference type="Proteomes" id="UP000595224">
    <property type="component" value="Chromosome"/>
</dbReference>
<dbReference type="InterPro" id="IPR000620">
    <property type="entry name" value="EamA_dom"/>
</dbReference>
<evidence type="ECO:0000313" key="4">
    <source>
        <dbReference type="Proteomes" id="UP000595224"/>
    </source>
</evidence>
<evidence type="ECO:0000259" key="2">
    <source>
        <dbReference type="Pfam" id="PF00892"/>
    </source>
</evidence>
<dbReference type="KEGG" id="tper:IWA51_10330"/>
<dbReference type="AlphaFoldDB" id="A0A7T3RCU8"/>
<dbReference type="GO" id="GO:0016020">
    <property type="term" value="C:membrane"/>
    <property type="evidence" value="ECO:0007669"/>
    <property type="project" value="InterPro"/>
</dbReference>
<accession>A0A7T3RCU8</accession>
<feature type="domain" description="EamA" evidence="2">
    <location>
        <begin position="151"/>
        <end position="286"/>
    </location>
</feature>
<protein>
    <submittedName>
        <fullName evidence="3">EamA family transporter</fullName>
    </submittedName>
</protein>
<dbReference type="PANTHER" id="PTHR22911:SF137">
    <property type="entry name" value="SOLUTE CARRIER FAMILY 35 MEMBER G2-RELATED"/>
    <property type="match status" value="1"/>
</dbReference>
<dbReference type="EMBL" id="CP064936">
    <property type="protein sequence ID" value="QQA00647.1"/>
    <property type="molecule type" value="Genomic_DNA"/>
</dbReference>
<gene>
    <name evidence="3" type="ORF">IWA51_10330</name>
</gene>
<evidence type="ECO:0000313" key="3">
    <source>
        <dbReference type="EMBL" id="QQA00647.1"/>
    </source>
</evidence>
<keyword evidence="1" id="KW-0812">Transmembrane</keyword>
<feature type="transmembrane region" description="Helical" evidence="1">
    <location>
        <begin position="152"/>
        <end position="177"/>
    </location>
</feature>
<dbReference type="SUPFAM" id="SSF103481">
    <property type="entry name" value="Multidrug resistance efflux transporter EmrE"/>
    <property type="match status" value="2"/>
</dbReference>
<dbReference type="InterPro" id="IPR037185">
    <property type="entry name" value="EmrE-like"/>
</dbReference>
<dbReference type="PANTHER" id="PTHR22911">
    <property type="entry name" value="ACYL-MALONYL CONDENSING ENZYME-RELATED"/>
    <property type="match status" value="1"/>
</dbReference>